<evidence type="ECO:0000259" key="10">
    <source>
        <dbReference type="Pfam" id="PF22638"/>
    </source>
</evidence>
<dbReference type="Pfam" id="PF06429">
    <property type="entry name" value="Flg_bbr_C"/>
    <property type="match status" value="1"/>
</dbReference>
<evidence type="ECO:0000259" key="8">
    <source>
        <dbReference type="Pfam" id="PF06429"/>
    </source>
</evidence>
<dbReference type="EMBL" id="CP059693">
    <property type="protein sequence ID" value="WDE13222.1"/>
    <property type="molecule type" value="Genomic_DNA"/>
</dbReference>
<keyword evidence="11" id="KW-0966">Cell projection</keyword>
<keyword evidence="6" id="KW-0975">Bacterial flagellum</keyword>
<dbReference type="NCBIfam" id="TIGR02492">
    <property type="entry name" value="flgK_ends"/>
    <property type="match status" value="1"/>
</dbReference>
<evidence type="ECO:0000256" key="4">
    <source>
        <dbReference type="ARBA" id="ARBA00016244"/>
    </source>
</evidence>
<keyword evidence="5" id="KW-0964">Secreted</keyword>
<dbReference type="SUPFAM" id="SSF64518">
    <property type="entry name" value="Phase 1 flagellin"/>
    <property type="match status" value="2"/>
</dbReference>
<gene>
    <name evidence="11" type="primary">flgK</name>
    <name evidence="11" type="ORF">H3N35_07210</name>
</gene>
<dbReference type="InterPro" id="IPR010930">
    <property type="entry name" value="Flg_bb/hook_C_dom"/>
</dbReference>
<keyword evidence="12" id="KW-1185">Reference proteome</keyword>
<evidence type="ECO:0000256" key="3">
    <source>
        <dbReference type="ARBA" id="ARBA00009677"/>
    </source>
</evidence>
<dbReference type="RefSeq" id="WP_274053573.1">
    <property type="nucleotide sequence ID" value="NZ_CP059693.1"/>
</dbReference>
<keyword evidence="11" id="KW-0969">Cilium</keyword>
<evidence type="ECO:0000256" key="5">
    <source>
        <dbReference type="ARBA" id="ARBA00022525"/>
    </source>
</evidence>
<proteinExistence type="inferred from homology"/>
<feature type="domain" description="Flagellar hook-associated protein 1 D2-like" evidence="9">
    <location>
        <begin position="345"/>
        <end position="424"/>
    </location>
</feature>
<dbReference type="InterPro" id="IPR049119">
    <property type="entry name" value="FlgK_D2-like"/>
</dbReference>
<dbReference type="InterPro" id="IPR002371">
    <property type="entry name" value="FlgK"/>
</dbReference>
<accession>A0ABY7VIM0</accession>
<evidence type="ECO:0000259" key="9">
    <source>
        <dbReference type="Pfam" id="PF21158"/>
    </source>
</evidence>
<comment type="similarity">
    <text evidence="3">Belongs to the flagella basal body rod proteins family.</text>
</comment>
<evidence type="ECO:0000313" key="11">
    <source>
        <dbReference type="EMBL" id="WDE13222.1"/>
    </source>
</evidence>
<dbReference type="Pfam" id="PF22638">
    <property type="entry name" value="FlgK_D1"/>
    <property type="match status" value="1"/>
</dbReference>
<dbReference type="Proteomes" id="UP001215231">
    <property type="component" value="Chromosome"/>
</dbReference>
<comment type="subcellular location">
    <subcellularLocation>
        <location evidence="1">Bacterial flagellum</location>
    </subcellularLocation>
    <subcellularLocation>
        <location evidence="2">Secreted</location>
    </subcellularLocation>
</comment>
<name>A0ABY7VIM0_9GAMM</name>
<dbReference type="PANTHER" id="PTHR30033">
    <property type="entry name" value="FLAGELLAR HOOK-ASSOCIATED PROTEIN 1"/>
    <property type="match status" value="1"/>
</dbReference>
<sequence length="662" mass="69302">MAIDLFNTGTSGLLASQQQLATVGHNIANVNTDGYSRQSVEQNQALGNYQGNNLIGSGTYVQDISRVFNSFTYREQLITQNNASYSNKLSDQLDQLDATMSTYGTQISNSLDSFYGSLHSIAEQPDDITLRSMALTQAESITVQLQDLQSNMSTLTKTANNELVQMADRISAISAEIGRLNVDISGMQAGNLTGEPNDLLDQRNRLLNELNDYVKVTTLEDPSNGVMTVMIGEGQTLVAGTTALSMSVVAGDPDPLATQLQMNSINSSYTLQGDTLGGEVAAVFDFRDNTLKKASADIDLLAMSITDTMNQTQANGLDLNGLQGTDIFADINTTSATQSRSMGHSDNAGGTSLAVTITDMTLLTTDEYEVEYDGANYQLTNLSTGTTTALGATGAAPFAIPALGIEISEAGAGPVAGDKFLIRPTQNAAEDFKVSLTDPEAIAASSPIQVTADENNVSAGSVTITDITDPVLAQTFAQTNAPITVDVYESAPGVFSYQVTDSTGPLAPPVTGTYPAGGSSGPITIAGAGFEFEITGDLAGLGPNAREQFVIGDAFGAGNGNNMVAMAATQNEAVVNGSTQTFAQLVASSVSTVGSEASLTENQALTADAMFEQAQSRHQAVSGVNLDEEAANMLKYQQAYQASAQIITVANTIFDTILSSVR</sequence>
<dbReference type="Pfam" id="PF21158">
    <property type="entry name" value="flgK_1st_1"/>
    <property type="match status" value="1"/>
</dbReference>
<organism evidence="11 12">
    <name type="scientific">Thalassomonas haliotis</name>
    <dbReference type="NCBI Taxonomy" id="485448"/>
    <lineage>
        <taxon>Bacteria</taxon>
        <taxon>Pseudomonadati</taxon>
        <taxon>Pseudomonadota</taxon>
        <taxon>Gammaproteobacteria</taxon>
        <taxon>Alteromonadales</taxon>
        <taxon>Colwelliaceae</taxon>
        <taxon>Thalassomonas</taxon>
    </lineage>
</organism>
<evidence type="ECO:0000256" key="2">
    <source>
        <dbReference type="ARBA" id="ARBA00004613"/>
    </source>
</evidence>
<evidence type="ECO:0000256" key="6">
    <source>
        <dbReference type="ARBA" id="ARBA00023143"/>
    </source>
</evidence>
<feature type="domain" description="Flagellar basal-body/hook protein C-terminal" evidence="8">
    <location>
        <begin position="621"/>
        <end position="659"/>
    </location>
</feature>
<protein>
    <recommendedName>
        <fullName evidence="4">Flagellar hook-associated protein 1</fullName>
    </recommendedName>
</protein>
<evidence type="ECO:0000256" key="1">
    <source>
        <dbReference type="ARBA" id="ARBA00004365"/>
    </source>
</evidence>
<evidence type="ECO:0000313" key="12">
    <source>
        <dbReference type="Proteomes" id="UP001215231"/>
    </source>
</evidence>
<dbReference type="PANTHER" id="PTHR30033:SF1">
    <property type="entry name" value="FLAGELLAR HOOK-ASSOCIATED PROTEIN 1"/>
    <property type="match status" value="1"/>
</dbReference>
<dbReference type="InterPro" id="IPR001444">
    <property type="entry name" value="Flag_bb_rod_N"/>
</dbReference>
<dbReference type="Pfam" id="PF00460">
    <property type="entry name" value="Flg_bb_rod"/>
    <property type="match status" value="1"/>
</dbReference>
<evidence type="ECO:0000259" key="7">
    <source>
        <dbReference type="Pfam" id="PF00460"/>
    </source>
</evidence>
<feature type="domain" description="Flagellar basal body rod protein N-terminal" evidence="7">
    <location>
        <begin position="6"/>
        <end position="35"/>
    </location>
</feature>
<feature type="domain" description="Flagellar hook-associated protein FlgK helical" evidence="10">
    <location>
        <begin position="93"/>
        <end position="328"/>
    </location>
</feature>
<reference evidence="11 12" key="1">
    <citation type="journal article" date="2022" name="Mar. Drugs">
        <title>Bioassay-Guided Fractionation Leads to the Detection of Cholic Acid Generated by the Rare Thalassomonas sp.</title>
        <authorList>
            <person name="Pheiffer F."/>
            <person name="Schneider Y.K."/>
            <person name="Hansen E.H."/>
            <person name="Andersen J.H."/>
            <person name="Isaksson J."/>
            <person name="Busche T."/>
            <person name="R C."/>
            <person name="Kalinowski J."/>
            <person name="Zyl L.V."/>
            <person name="Trindade M."/>
        </authorList>
    </citation>
    <scope>NUCLEOTIDE SEQUENCE [LARGE SCALE GENOMIC DNA]</scope>
    <source>
        <strain evidence="11 12">A5K-61T</strain>
    </source>
</reference>
<dbReference type="PRINTS" id="PR01005">
    <property type="entry name" value="FLGHOOKAP1"/>
</dbReference>
<keyword evidence="11" id="KW-0282">Flagellum</keyword>
<dbReference type="InterPro" id="IPR053927">
    <property type="entry name" value="FlgK_helical"/>
</dbReference>